<dbReference type="PANTHER" id="PTHR33597">
    <property type="entry name" value="OS02G0760400 PROTEIN"/>
    <property type="match status" value="1"/>
</dbReference>
<sequence length="140" mass="16544">MVYIQNIGRTIISVKKLYHDNVDIRQSKRWLLSLSETKACTLPIMEDALLEPPYLEKHWKRIWYLPKLTGETLDKCPRRVFVDMGSPGRFGAERWIKKRYPRRNKEFEIVNVVLVHVSAINVGRRGDVAEWLRLTVHCEI</sequence>
<dbReference type="InterPro" id="IPR057192">
    <property type="entry name" value="DUF7870"/>
</dbReference>
<dbReference type="Pfam" id="PF25276">
    <property type="entry name" value="DUF7870"/>
    <property type="match status" value="1"/>
</dbReference>
<evidence type="ECO:0000313" key="2">
    <source>
        <dbReference type="EMBL" id="KAK8947519.1"/>
    </source>
</evidence>
<gene>
    <name evidence="2" type="ORF">KSP40_PGU009337</name>
</gene>
<comment type="caution">
    <text evidence="2">The sequence shown here is derived from an EMBL/GenBank/DDBJ whole genome shotgun (WGS) entry which is preliminary data.</text>
</comment>
<name>A0ABR2LQH1_9ASPA</name>
<reference evidence="2 3" key="1">
    <citation type="journal article" date="2022" name="Nat. Plants">
        <title>Genomes of leafy and leafless Platanthera orchids illuminate the evolution of mycoheterotrophy.</title>
        <authorList>
            <person name="Li M.H."/>
            <person name="Liu K.W."/>
            <person name="Li Z."/>
            <person name="Lu H.C."/>
            <person name="Ye Q.L."/>
            <person name="Zhang D."/>
            <person name="Wang J.Y."/>
            <person name="Li Y.F."/>
            <person name="Zhong Z.M."/>
            <person name="Liu X."/>
            <person name="Yu X."/>
            <person name="Liu D.K."/>
            <person name="Tu X.D."/>
            <person name="Liu B."/>
            <person name="Hao Y."/>
            <person name="Liao X.Y."/>
            <person name="Jiang Y.T."/>
            <person name="Sun W.H."/>
            <person name="Chen J."/>
            <person name="Chen Y.Q."/>
            <person name="Ai Y."/>
            <person name="Zhai J.W."/>
            <person name="Wu S.S."/>
            <person name="Zhou Z."/>
            <person name="Hsiao Y.Y."/>
            <person name="Wu W.L."/>
            <person name="Chen Y.Y."/>
            <person name="Lin Y.F."/>
            <person name="Hsu J.L."/>
            <person name="Li C.Y."/>
            <person name="Wang Z.W."/>
            <person name="Zhao X."/>
            <person name="Zhong W.Y."/>
            <person name="Ma X.K."/>
            <person name="Ma L."/>
            <person name="Huang J."/>
            <person name="Chen G.Z."/>
            <person name="Huang M.Z."/>
            <person name="Huang L."/>
            <person name="Peng D.H."/>
            <person name="Luo Y.B."/>
            <person name="Zou S.Q."/>
            <person name="Chen S.P."/>
            <person name="Lan S."/>
            <person name="Tsai W.C."/>
            <person name="Van de Peer Y."/>
            <person name="Liu Z.J."/>
        </authorList>
    </citation>
    <scope>NUCLEOTIDE SEQUENCE [LARGE SCALE GENOMIC DNA]</scope>
    <source>
        <strain evidence="2">Lor288</strain>
    </source>
</reference>
<accession>A0ABR2LQH1</accession>
<evidence type="ECO:0000313" key="3">
    <source>
        <dbReference type="Proteomes" id="UP001412067"/>
    </source>
</evidence>
<dbReference type="PANTHER" id="PTHR33597:SF11">
    <property type="entry name" value="OS07G0620600 PROTEIN"/>
    <property type="match status" value="1"/>
</dbReference>
<dbReference type="Proteomes" id="UP001412067">
    <property type="component" value="Unassembled WGS sequence"/>
</dbReference>
<keyword evidence="3" id="KW-1185">Reference proteome</keyword>
<feature type="domain" description="DUF7870" evidence="1">
    <location>
        <begin position="45"/>
        <end position="137"/>
    </location>
</feature>
<evidence type="ECO:0000259" key="1">
    <source>
        <dbReference type="Pfam" id="PF25276"/>
    </source>
</evidence>
<protein>
    <recommendedName>
        <fullName evidence="1">DUF7870 domain-containing protein</fullName>
    </recommendedName>
</protein>
<proteinExistence type="predicted"/>
<organism evidence="2 3">
    <name type="scientific">Platanthera guangdongensis</name>
    <dbReference type="NCBI Taxonomy" id="2320717"/>
    <lineage>
        <taxon>Eukaryota</taxon>
        <taxon>Viridiplantae</taxon>
        <taxon>Streptophyta</taxon>
        <taxon>Embryophyta</taxon>
        <taxon>Tracheophyta</taxon>
        <taxon>Spermatophyta</taxon>
        <taxon>Magnoliopsida</taxon>
        <taxon>Liliopsida</taxon>
        <taxon>Asparagales</taxon>
        <taxon>Orchidaceae</taxon>
        <taxon>Orchidoideae</taxon>
        <taxon>Orchideae</taxon>
        <taxon>Orchidinae</taxon>
        <taxon>Platanthera</taxon>
    </lineage>
</organism>
<dbReference type="EMBL" id="JBBWWR010000016">
    <property type="protein sequence ID" value="KAK8947519.1"/>
    <property type="molecule type" value="Genomic_DNA"/>
</dbReference>